<keyword evidence="1" id="KW-0812">Transmembrane</keyword>
<feature type="domain" description="DUF3592" evidence="2">
    <location>
        <begin position="49"/>
        <end position="100"/>
    </location>
</feature>
<evidence type="ECO:0000256" key="1">
    <source>
        <dbReference type="SAM" id="Phobius"/>
    </source>
</evidence>
<protein>
    <recommendedName>
        <fullName evidence="2">DUF3592 domain-containing protein</fullName>
    </recommendedName>
</protein>
<proteinExistence type="predicted"/>
<evidence type="ECO:0000313" key="4">
    <source>
        <dbReference type="Proteomes" id="UP001501333"/>
    </source>
</evidence>
<comment type="caution">
    <text evidence="3">The sequence shown here is derived from an EMBL/GenBank/DDBJ whole genome shotgun (WGS) entry which is preliminary data.</text>
</comment>
<dbReference type="InterPro" id="IPR021994">
    <property type="entry name" value="DUF3592"/>
</dbReference>
<feature type="transmembrane region" description="Helical" evidence="1">
    <location>
        <begin position="103"/>
        <end position="125"/>
    </location>
</feature>
<dbReference type="EMBL" id="BAABAO010000013">
    <property type="protein sequence ID" value="GAA4136376.1"/>
    <property type="molecule type" value="Genomic_DNA"/>
</dbReference>
<reference evidence="4" key="1">
    <citation type="journal article" date="2019" name="Int. J. Syst. Evol. Microbiol.">
        <title>The Global Catalogue of Microorganisms (GCM) 10K type strain sequencing project: providing services to taxonomists for standard genome sequencing and annotation.</title>
        <authorList>
            <consortium name="The Broad Institute Genomics Platform"/>
            <consortium name="The Broad Institute Genome Sequencing Center for Infectious Disease"/>
            <person name="Wu L."/>
            <person name="Ma J."/>
        </authorList>
    </citation>
    <scope>NUCLEOTIDE SEQUENCE [LARGE SCALE GENOMIC DNA]</scope>
    <source>
        <strain evidence="4">JCM 17386</strain>
    </source>
</reference>
<keyword evidence="4" id="KW-1185">Reference proteome</keyword>
<dbReference type="Proteomes" id="UP001501333">
    <property type="component" value="Unassembled WGS sequence"/>
</dbReference>
<organism evidence="3 4">
    <name type="scientific">Flavobacterium chungbukense</name>
    <dbReference type="NCBI Taxonomy" id="877464"/>
    <lineage>
        <taxon>Bacteria</taxon>
        <taxon>Pseudomonadati</taxon>
        <taxon>Bacteroidota</taxon>
        <taxon>Flavobacteriia</taxon>
        <taxon>Flavobacteriales</taxon>
        <taxon>Flavobacteriaceae</taxon>
        <taxon>Flavobacterium</taxon>
    </lineage>
</organism>
<evidence type="ECO:0000313" key="3">
    <source>
        <dbReference type="EMBL" id="GAA4136376.1"/>
    </source>
</evidence>
<name>A0ABP7YI63_9FLAO</name>
<dbReference type="Pfam" id="PF12158">
    <property type="entry name" value="DUF3592"/>
    <property type="match status" value="1"/>
</dbReference>
<dbReference type="RefSeq" id="WP_229350188.1">
    <property type="nucleotide sequence ID" value="NZ_BAABAO010000013.1"/>
</dbReference>
<evidence type="ECO:0000259" key="2">
    <source>
        <dbReference type="Pfam" id="PF12158"/>
    </source>
</evidence>
<keyword evidence="1" id="KW-0472">Membrane</keyword>
<gene>
    <name evidence="3" type="ORF">GCM10022250_32990</name>
</gene>
<feature type="transmembrane region" description="Helical" evidence="1">
    <location>
        <begin position="7"/>
        <end position="27"/>
    </location>
</feature>
<sequence length="222" mass="25892">MKNSISIVKYIFCIIGLWILIQAFFIYQEKKPFIDKADLVKGLVLSSSNYSTKVSFVTKEGKTYKLFLNTSNNLIEYNEGENVEVLYDPKNPYKAKINSFSTLYLGVSILGIAGSVFFLTGFSFFRADYLKQKEIRFLKEKGRRITTRFSQIMLNVNVTVNGSHPYLICSKWSDSETNKTYLFESENIWLDPREFEIIDEIMVLIDPKDPNRYYMDISFIKE</sequence>
<keyword evidence="1" id="KW-1133">Transmembrane helix</keyword>
<accession>A0ABP7YI63</accession>